<feature type="signal peptide" evidence="1">
    <location>
        <begin position="1"/>
        <end position="30"/>
    </location>
</feature>
<keyword evidence="1" id="KW-0732">Signal</keyword>
<dbReference type="Proteomes" id="UP000241346">
    <property type="component" value="Unassembled WGS sequence"/>
</dbReference>
<comment type="caution">
    <text evidence="2">The sequence shown here is derived from an EMBL/GenBank/DDBJ whole genome shotgun (WGS) entry which is preliminary data.</text>
</comment>
<gene>
    <name evidence="2" type="ORF">C9J01_03310</name>
</gene>
<organism evidence="2 3">
    <name type="scientific">Photobacterium rosenbergii</name>
    <dbReference type="NCBI Taxonomy" id="294936"/>
    <lineage>
        <taxon>Bacteria</taxon>
        <taxon>Pseudomonadati</taxon>
        <taxon>Pseudomonadota</taxon>
        <taxon>Gammaproteobacteria</taxon>
        <taxon>Vibrionales</taxon>
        <taxon>Vibrionaceae</taxon>
        <taxon>Photobacterium</taxon>
    </lineage>
</organism>
<dbReference type="EMBL" id="PYMB01000001">
    <property type="protein sequence ID" value="PSW16050.1"/>
    <property type="molecule type" value="Genomic_DNA"/>
</dbReference>
<name>A0A2T3NKP3_9GAMM</name>
<dbReference type="AlphaFoldDB" id="A0A2T3NKP3"/>
<protein>
    <recommendedName>
        <fullName evidence="4">DUF1311 domain-containing protein</fullName>
    </recommendedName>
</protein>
<sequence length="98" mass="11384">MQKGCLLKNRASRYISTVAFTMVMSFSVSAESLLMGFDEYMDRCMSSFGQDKVTRSVCENQYKAIEQKEQEIFAQTNDLNNENWLEENKTDEKLSEKN</sequence>
<evidence type="ECO:0008006" key="4">
    <source>
        <dbReference type="Google" id="ProtNLM"/>
    </source>
</evidence>
<evidence type="ECO:0000313" key="2">
    <source>
        <dbReference type="EMBL" id="PSW16050.1"/>
    </source>
</evidence>
<accession>A0A2T3NKP3</accession>
<proteinExistence type="predicted"/>
<feature type="chain" id="PRO_5015774774" description="DUF1311 domain-containing protein" evidence="1">
    <location>
        <begin position="31"/>
        <end position="98"/>
    </location>
</feature>
<reference evidence="2 3" key="1">
    <citation type="submission" date="2018-03" db="EMBL/GenBank/DDBJ databases">
        <title>Whole genome sequencing of Histamine producing bacteria.</title>
        <authorList>
            <person name="Butler K."/>
        </authorList>
    </citation>
    <scope>NUCLEOTIDE SEQUENCE [LARGE SCALE GENOMIC DNA]</scope>
    <source>
        <strain evidence="2 3">DSM 19138</strain>
    </source>
</reference>
<evidence type="ECO:0000313" key="3">
    <source>
        <dbReference type="Proteomes" id="UP000241346"/>
    </source>
</evidence>
<evidence type="ECO:0000256" key="1">
    <source>
        <dbReference type="SAM" id="SignalP"/>
    </source>
</evidence>